<evidence type="ECO:0000313" key="4">
    <source>
        <dbReference type="Proteomes" id="UP000466794"/>
    </source>
</evidence>
<protein>
    <submittedName>
        <fullName evidence="3">FAD-dependent oxidoreductase</fullName>
    </submittedName>
</protein>
<proteinExistence type="inferred from homology"/>
<name>A0A7K1V483_9NOCA</name>
<gene>
    <name evidence="3" type="ORF">GPX89_29175</name>
</gene>
<dbReference type="GO" id="GO:0071949">
    <property type="term" value="F:FAD binding"/>
    <property type="evidence" value="ECO:0007669"/>
    <property type="project" value="InterPro"/>
</dbReference>
<organism evidence="3 4">
    <name type="scientific">Nocardia terrae</name>
    <dbReference type="NCBI Taxonomy" id="2675851"/>
    <lineage>
        <taxon>Bacteria</taxon>
        <taxon>Bacillati</taxon>
        <taxon>Actinomycetota</taxon>
        <taxon>Actinomycetes</taxon>
        <taxon>Mycobacteriales</taxon>
        <taxon>Nocardiaceae</taxon>
        <taxon>Nocardia</taxon>
    </lineage>
</organism>
<dbReference type="Pfam" id="PF01494">
    <property type="entry name" value="FAD_binding_3"/>
    <property type="match status" value="1"/>
</dbReference>
<dbReference type="Gene3D" id="3.50.50.60">
    <property type="entry name" value="FAD/NAD(P)-binding domain"/>
    <property type="match status" value="1"/>
</dbReference>
<dbReference type="SUPFAM" id="SSF51905">
    <property type="entry name" value="FAD/NAD(P)-binding domain"/>
    <property type="match status" value="1"/>
</dbReference>
<dbReference type="PANTHER" id="PTHR43747:SF1">
    <property type="entry name" value="SLR1998 PROTEIN"/>
    <property type="match status" value="1"/>
</dbReference>
<comment type="caution">
    <text evidence="3">The sequence shown here is derived from an EMBL/GenBank/DDBJ whole genome shotgun (WGS) entry which is preliminary data.</text>
</comment>
<dbReference type="AlphaFoldDB" id="A0A7K1V483"/>
<dbReference type="InterPro" id="IPR050816">
    <property type="entry name" value="Flavin-dep_Halogenase_NPB"/>
</dbReference>
<dbReference type="PRINTS" id="PR00420">
    <property type="entry name" value="RNGMNOXGNASE"/>
</dbReference>
<sequence length="408" mass="45132">MHENYDVIVVGGGPAGSTTAGLLAKRGRRVLLLEKEKFPRYHIGESLVPGLMPVLDELGATESIEASGAIRKYGISLIWGRDPQLWQVDFGEATEHSYAYEVKRAEFDNILLTHARRLGVTVIEEASVHEVIVDNGRCVGVRFSSGGSNAPVELRAPFIVDASGQAKLVARELDVVEWHEDLKNLATWTYFQGGVHPDGKYAGNIVLENRPPGWLWLIPFSDNTCSVGFVAPTTEYKATGLTPTDVLKLRIEDSIEIKARLQGAIEVAKPRTTKDWSYTNRQMSAPGCLMVGDAAAFIDPLFSTGCMLAMKGASAAARTIDVMLDQPDRESELRASYEEAYRNFLEVVISYVRFFYDPTRQISEYFDEAQNLIDPNEKLSAREDFILLISGLRGKSAIMDPLALADRV</sequence>
<evidence type="ECO:0000313" key="3">
    <source>
        <dbReference type="EMBL" id="MVU81301.1"/>
    </source>
</evidence>
<comment type="similarity">
    <text evidence="1">Belongs to the flavin-dependent halogenase family. Bacterial tryptophan halogenase subfamily.</text>
</comment>
<dbReference type="EMBL" id="WRPP01000006">
    <property type="protein sequence ID" value="MVU81301.1"/>
    <property type="molecule type" value="Genomic_DNA"/>
</dbReference>
<dbReference type="InterPro" id="IPR002938">
    <property type="entry name" value="FAD-bd"/>
</dbReference>
<dbReference type="Gene3D" id="3.30.9.100">
    <property type="match status" value="1"/>
</dbReference>
<dbReference type="Proteomes" id="UP000466794">
    <property type="component" value="Unassembled WGS sequence"/>
</dbReference>
<keyword evidence="4" id="KW-1185">Reference proteome</keyword>
<reference evidence="3 4" key="1">
    <citation type="submission" date="2019-12" db="EMBL/GenBank/DDBJ databases">
        <title>Nocardia sp. nov. ET3-3 isolated from soil.</title>
        <authorList>
            <person name="Kanchanasin P."/>
            <person name="Tanasupawat S."/>
            <person name="Yuki M."/>
            <person name="Kudo T."/>
        </authorList>
    </citation>
    <scope>NUCLEOTIDE SEQUENCE [LARGE SCALE GENOMIC DNA]</scope>
    <source>
        <strain evidence="3 4">ET3-3</strain>
    </source>
</reference>
<feature type="domain" description="FAD-binding" evidence="2">
    <location>
        <begin position="5"/>
        <end position="344"/>
    </location>
</feature>
<dbReference type="InterPro" id="IPR036188">
    <property type="entry name" value="FAD/NAD-bd_sf"/>
</dbReference>
<evidence type="ECO:0000259" key="2">
    <source>
        <dbReference type="Pfam" id="PF01494"/>
    </source>
</evidence>
<accession>A0A7K1V483</accession>
<evidence type="ECO:0000256" key="1">
    <source>
        <dbReference type="ARBA" id="ARBA00038396"/>
    </source>
</evidence>
<dbReference type="RefSeq" id="WP_157390899.1">
    <property type="nucleotide sequence ID" value="NZ_WRPP01000006.1"/>
</dbReference>
<dbReference type="PANTHER" id="PTHR43747">
    <property type="entry name" value="FAD-BINDING PROTEIN"/>
    <property type="match status" value="1"/>
</dbReference>